<dbReference type="PANTHER" id="PTHR33883">
    <property type="entry name" value="WPP DOMAIN-ASSOCIATED PROTEIN"/>
    <property type="match status" value="1"/>
</dbReference>
<dbReference type="PANTHER" id="PTHR33883:SF9">
    <property type="entry name" value="WPP DOMAIN-ASSOCIATED PROTEIN-LIKE"/>
    <property type="match status" value="1"/>
</dbReference>
<protein>
    <recommendedName>
        <fullName evidence="4">WPP domain-associated protein</fullName>
    </recommendedName>
</protein>
<reference evidence="2" key="1">
    <citation type="submission" date="2023-12" db="EMBL/GenBank/DDBJ databases">
        <title>Genome assembly of Anisodus tanguticus.</title>
        <authorList>
            <person name="Wang Y.-J."/>
        </authorList>
    </citation>
    <scope>NUCLEOTIDE SEQUENCE</scope>
    <source>
        <strain evidence="2">KB-2021</strain>
        <tissue evidence="2">Leaf</tissue>
    </source>
</reference>
<dbReference type="EMBL" id="JAVYJV010000010">
    <property type="protein sequence ID" value="KAK4361369.1"/>
    <property type="molecule type" value="Genomic_DNA"/>
</dbReference>
<evidence type="ECO:0000256" key="1">
    <source>
        <dbReference type="SAM" id="Coils"/>
    </source>
</evidence>
<keyword evidence="3" id="KW-1185">Reference proteome</keyword>
<dbReference type="InterPro" id="IPR037490">
    <property type="entry name" value="WAP"/>
</dbReference>
<keyword evidence="1" id="KW-0175">Coiled coil</keyword>
<name>A0AAE1S1X8_9SOLA</name>
<feature type="coiled-coil region" evidence="1">
    <location>
        <begin position="605"/>
        <end position="650"/>
    </location>
</feature>
<comment type="caution">
    <text evidence="2">The sequence shown here is derived from an EMBL/GenBank/DDBJ whole genome shotgun (WGS) entry which is preliminary data.</text>
</comment>
<dbReference type="AlphaFoldDB" id="A0AAE1S1X8"/>
<evidence type="ECO:0008006" key="4">
    <source>
        <dbReference type="Google" id="ProtNLM"/>
    </source>
</evidence>
<organism evidence="2 3">
    <name type="scientific">Anisodus tanguticus</name>
    <dbReference type="NCBI Taxonomy" id="243964"/>
    <lineage>
        <taxon>Eukaryota</taxon>
        <taxon>Viridiplantae</taxon>
        <taxon>Streptophyta</taxon>
        <taxon>Embryophyta</taxon>
        <taxon>Tracheophyta</taxon>
        <taxon>Spermatophyta</taxon>
        <taxon>Magnoliopsida</taxon>
        <taxon>eudicotyledons</taxon>
        <taxon>Gunneridae</taxon>
        <taxon>Pentapetalae</taxon>
        <taxon>asterids</taxon>
        <taxon>lamiids</taxon>
        <taxon>Solanales</taxon>
        <taxon>Solanaceae</taxon>
        <taxon>Solanoideae</taxon>
        <taxon>Hyoscyameae</taxon>
        <taxon>Anisodus</taxon>
    </lineage>
</organism>
<dbReference type="Proteomes" id="UP001291623">
    <property type="component" value="Unassembled WGS sequence"/>
</dbReference>
<evidence type="ECO:0000313" key="2">
    <source>
        <dbReference type="EMBL" id="KAK4361369.1"/>
    </source>
</evidence>
<evidence type="ECO:0000313" key="3">
    <source>
        <dbReference type="Proteomes" id="UP001291623"/>
    </source>
</evidence>
<accession>A0AAE1S1X8</accession>
<gene>
    <name evidence="2" type="ORF">RND71_020321</name>
</gene>
<proteinExistence type="predicted"/>
<sequence>MGSSEVLENGVVINGNGIKSRGDDDLEGMTNGGFEKMINGAKDNENLGDEILEDFDTYWEDVNDRLMVSRMVSDSVIKGIVSAVEQEAAERVVAKEMELANLKEYLQFHDGGLRKTESFGSPVSQDERQSMNFRKHMTLSDVFMEHGKMGDFLDGLRNSAKDEFTKLKKSFDELRGSNSIRNMSSHSEMVGLEGILQEKESGSWVQLEKPLNNLKMMVDTIFKRMDDMLHLSKTSLGQWQEEHLTEVELEAMVMRSVIRTVQEDFEYELWDQYAKLCGDRNEKLNDISSLRTELDAVLKSLSSSETGYMTSHGSHDADVFTRKASSEHMTSLNWDGNEKMKDSKTDIPENFDAATLKHMSKEEMDRLDSLLSENHQLKELLKDKKNEVKSLLPQVSVATEKRLQHSLAEADMLKEIGDLNLAMEESLMEASVREEVYKCFLRDLIWGTRNEVEVLNLGFDMLNRSNDTNAVSTRKFEIEDSEIECLIMQEICGVISGEGIKEAKDMLKELYWEYLNEKEIRISLDTKVIEMENKLKFEVEEEDRLNKLASVLETSVNEKEKLATEASAALAKKIGQFEQVRQELNAMKEFASQQQTLASGCNKEVNVVKGQLAEALAQIEILKEEATQLNKSLEEKVEELKEANHRENMVCAISEERQTLLSSLEAKEMQLRKQVETIIGNINESSKMLADFECTVTGRLRTNNARFVDLLGDEVDILLSLLEKIYIALDHYSPVLQHYPGIRVQFLEFLHSSILDDCDGLMSDVSIGPTCMEGSRQHTMSHPIFQSNENSPYGDLTREEFYKQHKIMHKQSFMLNKQNMKIFTQSWQSESSNQLRGLVGMIHGYTSESSWILS</sequence>